<dbReference type="Proteomes" id="UP000184335">
    <property type="component" value="Unassembled WGS sequence"/>
</dbReference>
<accession>A0A1M6DKV3</accession>
<evidence type="ECO:0000313" key="2">
    <source>
        <dbReference type="Proteomes" id="UP000184335"/>
    </source>
</evidence>
<keyword evidence="2" id="KW-1185">Reference proteome</keyword>
<organism evidence="1 2">
    <name type="scientific">Cruoricaptor ignavus</name>
    <dbReference type="NCBI Taxonomy" id="1118202"/>
    <lineage>
        <taxon>Bacteria</taxon>
        <taxon>Pseudomonadati</taxon>
        <taxon>Bacteroidota</taxon>
        <taxon>Flavobacteriia</taxon>
        <taxon>Flavobacteriales</taxon>
        <taxon>Weeksellaceae</taxon>
        <taxon>Cruoricaptor</taxon>
    </lineage>
</organism>
<gene>
    <name evidence="1" type="ORF">SAMN05443429_10413</name>
</gene>
<sequence length="338" mass="38436">MHHIKNLKKILKPLQKMINMKTTVEKSEILFLYESKYSIPNGDPFTGEQRYDEETKQVLVSDVRIKRFVRDYFIEKNNLAIANGEEPKYEVYVFNDKSQISEGSKESGASARMQSLWKKYYPQKPGKKEMEAAALSLLKKCIDVRLFGGISTEKDAAVNLTGPVQFALLNPSLNKTDLRIHQNTSVFSSSADKTRGAIGTTSVVPYALNKIHGWINPYSALQTELNQGDIEELFTALWASVNNANTRTKSNQNALLLLQIVYANPTDKIYGVDKAISITTEKQEEQIRDSEDYNFDFSGLAEIAKNEKVKEIRFYTEDENLKEQIINNVGEKAKYNSY</sequence>
<dbReference type="NCBIfam" id="TIGR02590">
    <property type="entry name" value="cas_Csh2"/>
    <property type="match status" value="1"/>
</dbReference>
<proteinExistence type="predicted"/>
<reference evidence="1 2" key="1">
    <citation type="submission" date="2016-11" db="EMBL/GenBank/DDBJ databases">
        <authorList>
            <person name="Jaros S."/>
            <person name="Januszkiewicz K."/>
            <person name="Wedrychowicz H."/>
        </authorList>
    </citation>
    <scope>NUCLEOTIDE SEQUENCE [LARGE SCALE GENOMIC DNA]</scope>
    <source>
        <strain evidence="1 2">DSM 25479</strain>
    </source>
</reference>
<dbReference type="AlphaFoldDB" id="A0A1M6DKV3"/>
<dbReference type="NCBIfam" id="TIGR01595">
    <property type="entry name" value="cas_CT1132"/>
    <property type="match status" value="1"/>
</dbReference>
<name>A0A1M6DKV3_9FLAO</name>
<dbReference type="EMBL" id="FQYI01000004">
    <property type="protein sequence ID" value="SHI73832.1"/>
    <property type="molecule type" value="Genomic_DNA"/>
</dbReference>
<dbReference type="InterPro" id="IPR006482">
    <property type="entry name" value="Cas7_Csh2/Csh2"/>
</dbReference>
<protein>
    <submittedName>
        <fullName evidence="1">CRISPR-associated protein, Csh2 family</fullName>
    </submittedName>
</protein>
<dbReference type="STRING" id="1118202.SAMN05443429_10413"/>
<dbReference type="InterPro" id="IPR013419">
    <property type="entry name" value="CRISPR-assoc_prot_Cas7/Csh2"/>
</dbReference>
<dbReference type="Pfam" id="PF05107">
    <property type="entry name" value="Cas_Cas7"/>
    <property type="match status" value="1"/>
</dbReference>
<evidence type="ECO:0000313" key="1">
    <source>
        <dbReference type="EMBL" id="SHI73832.1"/>
    </source>
</evidence>
<dbReference type="GO" id="GO:0043571">
    <property type="term" value="P:maintenance of CRISPR repeat elements"/>
    <property type="evidence" value="ECO:0007669"/>
    <property type="project" value="InterPro"/>
</dbReference>